<sequence>MPRHTYCTDCANPLEECQDGILGACNCTTSLCECQGKRKAPSSEDESEEISTLRTMKKMRSELVNQERRESFASMQERSSSPIPSATLPPVTCHEFFHFGMRLNPPSVSRSYISMESYTCTYSVPLDANLTPPMQDCLTWWLSNQSILKETCQSLSGFIPTSNESAALKTLSEFGNTFAKMVASLLSSEARWTSTSLARIFALAIEIASHGFRTVSRSLSQVLDGQLLVPMESRSPILETPERKGISGSVVPLMPAKPSGLRRRFMSSGTTRLATLDIHSTTTPEKKSSSTTMLSPEQRISSSSGTIQPIPGRSQVLLVTTNGLSPVDSTSGQSCAPTRPLMSSLKEKEPKSSPPCMHDSSPSHSNLQP</sequence>
<feature type="compositionally biased region" description="Polar residues" evidence="1">
    <location>
        <begin position="73"/>
        <end position="84"/>
    </location>
</feature>
<feature type="region of interest" description="Disordered" evidence="1">
    <location>
        <begin position="64"/>
        <end position="84"/>
    </location>
</feature>
<feature type="compositionally biased region" description="Polar residues" evidence="1">
    <location>
        <begin position="360"/>
        <end position="369"/>
    </location>
</feature>
<feature type="region of interest" description="Disordered" evidence="1">
    <location>
        <begin position="323"/>
        <end position="369"/>
    </location>
</feature>
<organism evidence="2">
    <name type="scientific">uncultured virus</name>
    <dbReference type="NCBI Taxonomy" id="340016"/>
    <lineage>
        <taxon>Viruses</taxon>
        <taxon>environmental samples</taxon>
    </lineage>
</organism>
<evidence type="ECO:0000313" key="2">
    <source>
        <dbReference type="EMBL" id="AOV86236.1"/>
    </source>
</evidence>
<feature type="region of interest" description="Disordered" evidence="1">
    <location>
        <begin position="273"/>
        <end position="311"/>
    </location>
</feature>
<protein>
    <submittedName>
        <fullName evidence="2">Putative rep protein</fullName>
    </submittedName>
</protein>
<feature type="compositionally biased region" description="Polar residues" evidence="1">
    <location>
        <begin position="293"/>
        <end position="307"/>
    </location>
</feature>
<dbReference type="EMBL" id="KX259405">
    <property type="protein sequence ID" value="AOV86236.1"/>
    <property type="molecule type" value="Genomic_DNA"/>
</dbReference>
<evidence type="ECO:0000256" key="1">
    <source>
        <dbReference type="SAM" id="MobiDB-lite"/>
    </source>
</evidence>
<proteinExistence type="predicted"/>
<feature type="compositionally biased region" description="Polar residues" evidence="1">
    <location>
        <begin position="323"/>
        <end position="336"/>
    </location>
</feature>
<name>A0A1D8MJW9_9VIRU</name>
<accession>A0A1D8MJW9</accession>
<reference evidence="2" key="1">
    <citation type="submission" date="2016-05" db="EMBL/GenBank/DDBJ databases">
        <title>Viral Hybridization Blurs Taxonomic Lines in a Wastewater Treatment Plant.</title>
        <authorList>
            <person name="Pearson V.M.M."/>
            <person name="Caudle S.B."/>
            <person name="Rokyta D.R."/>
        </authorList>
    </citation>
    <scope>NUCLEOTIDE SEQUENCE</scope>
    <source>
        <strain evidence="2">Wastewater_Circular_Virus_FL12</strain>
    </source>
</reference>